<keyword evidence="10" id="KW-1185">Reference proteome</keyword>
<dbReference type="AlphaFoldDB" id="A0A938X337"/>
<dbReference type="InterPro" id="IPR011701">
    <property type="entry name" value="MFS"/>
</dbReference>
<keyword evidence="6 7" id="KW-0472">Membrane</keyword>
<dbReference type="Proteomes" id="UP000713880">
    <property type="component" value="Unassembled WGS sequence"/>
</dbReference>
<feature type="transmembrane region" description="Helical" evidence="7">
    <location>
        <begin position="275"/>
        <end position="295"/>
    </location>
</feature>
<feature type="transmembrane region" description="Helical" evidence="7">
    <location>
        <begin position="69"/>
        <end position="86"/>
    </location>
</feature>
<evidence type="ECO:0000313" key="9">
    <source>
        <dbReference type="EMBL" id="MBM6826820.1"/>
    </source>
</evidence>
<accession>A0A938X337</accession>
<dbReference type="InterPro" id="IPR051788">
    <property type="entry name" value="MFS_Transporter"/>
</dbReference>
<evidence type="ECO:0000256" key="7">
    <source>
        <dbReference type="SAM" id="Phobius"/>
    </source>
</evidence>
<evidence type="ECO:0000256" key="1">
    <source>
        <dbReference type="ARBA" id="ARBA00004651"/>
    </source>
</evidence>
<feature type="domain" description="Major facilitator superfamily (MFS) profile" evidence="8">
    <location>
        <begin position="5"/>
        <end position="412"/>
    </location>
</feature>
<evidence type="ECO:0000256" key="2">
    <source>
        <dbReference type="ARBA" id="ARBA00008335"/>
    </source>
</evidence>
<feature type="transmembrane region" description="Helical" evidence="7">
    <location>
        <begin position="128"/>
        <end position="148"/>
    </location>
</feature>
<reference evidence="9" key="1">
    <citation type="submission" date="2020-08" db="EMBL/GenBank/DDBJ databases">
        <authorList>
            <person name="Cejkova D."/>
            <person name="Kubasova T."/>
            <person name="Jahodarova E."/>
            <person name="Rychlik I."/>
        </authorList>
    </citation>
    <scope>NUCLEOTIDE SEQUENCE</scope>
    <source>
        <strain evidence="9">An420c</strain>
    </source>
</reference>
<dbReference type="InterPro" id="IPR020846">
    <property type="entry name" value="MFS_dom"/>
</dbReference>
<dbReference type="EMBL" id="JACJLV010000018">
    <property type="protein sequence ID" value="MBM6826820.1"/>
    <property type="molecule type" value="Genomic_DNA"/>
</dbReference>
<evidence type="ECO:0000259" key="8">
    <source>
        <dbReference type="PROSITE" id="PS50850"/>
    </source>
</evidence>
<dbReference type="GO" id="GO:0005886">
    <property type="term" value="C:plasma membrane"/>
    <property type="evidence" value="ECO:0007669"/>
    <property type="project" value="UniProtKB-SubCell"/>
</dbReference>
<evidence type="ECO:0000256" key="3">
    <source>
        <dbReference type="ARBA" id="ARBA00022448"/>
    </source>
</evidence>
<comment type="caution">
    <text evidence="9">The sequence shown here is derived from an EMBL/GenBank/DDBJ whole genome shotgun (WGS) entry which is preliminary data.</text>
</comment>
<gene>
    <name evidence="9" type="ORF">H6A13_06865</name>
</gene>
<name>A0A938X337_9CLOT</name>
<reference evidence="9" key="2">
    <citation type="journal article" date="2021" name="Sci. Rep.">
        <title>The distribution of antibiotic resistance genes in chicken gut microbiota commensals.</title>
        <authorList>
            <person name="Juricova H."/>
            <person name="Matiasovicova J."/>
            <person name="Kubasova T."/>
            <person name="Cejkova D."/>
            <person name="Rychlik I."/>
        </authorList>
    </citation>
    <scope>NUCLEOTIDE SEQUENCE</scope>
    <source>
        <strain evidence="9">An420c</strain>
    </source>
</reference>
<dbReference type="PROSITE" id="PS50850">
    <property type="entry name" value="MFS"/>
    <property type="match status" value="1"/>
</dbReference>
<evidence type="ECO:0000256" key="6">
    <source>
        <dbReference type="ARBA" id="ARBA00023136"/>
    </source>
</evidence>
<dbReference type="Pfam" id="PF07690">
    <property type="entry name" value="MFS_1"/>
    <property type="match status" value="1"/>
</dbReference>
<feature type="transmembrane region" description="Helical" evidence="7">
    <location>
        <begin position="359"/>
        <end position="379"/>
    </location>
</feature>
<keyword evidence="5 7" id="KW-1133">Transmembrane helix</keyword>
<dbReference type="InterPro" id="IPR036259">
    <property type="entry name" value="MFS_trans_sf"/>
</dbReference>
<evidence type="ECO:0000256" key="5">
    <source>
        <dbReference type="ARBA" id="ARBA00022989"/>
    </source>
</evidence>
<dbReference type="PANTHER" id="PTHR23514:SF3">
    <property type="entry name" value="BYPASS OF STOP CODON PROTEIN 6"/>
    <property type="match status" value="1"/>
</dbReference>
<dbReference type="RefSeq" id="WP_204908868.1">
    <property type="nucleotide sequence ID" value="NZ_JACJLV010000018.1"/>
</dbReference>
<proteinExistence type="inferred from homology"/>
<comment type="similarity">
    <text evidence="2">Belongs to the major facilitator superfamily.</text>
</comment>
<evidence type="ECO:0000313" key="10">
    <source>
        <dbReference type="Proteomes" id="UP000713880"/>
    </source>
</evidence>
<feature type="transmembrane region" description="Helical" evidence="7">
    <location>
        <begin position="92"/>
        <end position="116"/>
    </location>
</feature>
<comment type="subcellular location">
    <subcellularLocation>
        <location evidence="1">Cell membrane</location>
        <topology evidence="1">Multi-pass membrane protein</topology>
    </subcellularLocation>
</comment>
<dbReference type="GO" id="GO:0022857">
    <property type="term" value="F:transmembrane transporter activity"/>
    <property type="evidence" value="ECO:0007669"/>
    <property type="project" value="InterPro"/>
</dbReference>
<feature type="transmembrane region" description="Helical" evidence="7">
    <location>
        <begin position="327"/>
        <end position="347"/>
    </location>
</feature>
<keyword evidence="3" id="KW-0813">Transport</keyword>
<sequence>MFHLLLGIIYLAFISLGLPDSLLGSAWPVMYPEFGVPVSFAGIISMIISCGTIFSSLQSDRLTKRFGPGRVTAVSVLLTAVALFGFSVSHSFLALCLWAVPYGLGAGSVDAALNNYVALHYASRHMSWLHCMWGVGASAGPYIMGFALTGGHAWGSGYQYIAILQAALTAILFISLPIWTKAAKTDAAENHGKIVAPDADTNETAVKNTVGDGSGKEPSSRSRALSLPEILRIPGAKEVIVTFFCYCALEQTAGLWASSYLVLRQGLAAETAAGFASLFYVGITAGRALSGFLTLKFNDTQMIRLGQCGIAAGILCMFLPLGAQASLLGLILTGLGCAPIYPSIIHSTPEHFGADRSQAMIGVQMASAYVGSCLMPPVFGLIANHISASLLPFYLLVILGLMIWMHENLLRKLHAKFRPGTVIGAGEP</sequence>
<feature type="transmembrane region" description="Helical" evidence="7">
    <location>
        <begin position="34"/>
        <end position="57"/>
    </location>
</feature>
<feature type="transmembrane region" description="Helical" evidence="7">
    <location>
        <begin position="302"/>
        <end position="321"/>
    </location>
</feature>
<dbReference type="SUPFAM" id="SSF103473">
    <property type="entry name" value="MFS general substrate transporter"/>
    <property type="match status" value="1"/>
</dbReference>
<feature type="transmembrane region" description="Helical" evidence="7">
    <location>
        <begin position="160"/>
        <end position="179"/>
    </location>
</feature>
<dbReference type="PANTHER" id="PTHR23514">
    <property type="entry name" value="BYPASS OF STOP CODON PROTEIN 6"/>
    <property type="match status" value="1"/>
</dbReference>
<evidence type="ECO:0000256" key="4">
    <source>
        <dbReference type="ARBA" id="ARBA00022692"/>
    </source>
</evidence>
<organism evidence="9 10">
    <name type="scientific">Mordavella massiliensis</name>
    <dbReference type="NCBI Taxonomy" id="1871024"/>
    <lineage>
        <taxon>Bacteria</taxon>
        <taxon>Bacillati</taxon>
        <taxon>Bacillota</taxon>
        <taxon>Clostridia</taxon>
        <taxon>Eubacteriales</taxon>
        <taxon>Clostridiaceae</taxon>
        <taxon>Mordavella</taxon>
    </lineage>
</organism>
<protein>
    <submittedName>
        <fullName evidence="9">MFS transporter</fullName>
    </submittedName>
</protein>
<feature type="transmembrane region" description="Helical" evidence="7">
    <location>
        <begin position="385"/>
        <end position="404"/>
    </location>
</feature>
<keyword evidence="4 7" id="KW-0812">Transmembrane</keyword>
<dbReference type="Gene3D" id="1.20.1250.20">
    <property type="entry name" value="MFS general substrate transporter like domains"/>
    <property type="match status" value="2"/>
</dbReference>